<feature type="compositionally biased region" description="Acidic residues" evidence="3">
    <location>
        <begin position="435"/>
        <end position="459"/>
    </location>
</feature>
<feature type="region of interest" description="Disordered" evidence="3">
    <location>
        <begin position="385"/>
        <end position="412"/>
    </location>
</feature>
<evidence type="ECO:0000256" key="3">
    <source>
        <dbReference type="SAM" id="MobiDB-lite"/>
    </source>
</evidence>
<evidence type="ECO:0000313" key="5">
    <source>
        <dbReference type="Proteomes" id="UP001153069"/>
    </source>
</evidence>
<dbReference type="InterPro" id="IPR029063">
    <property type="entry name" value="SAM-dependent_MTases_sf"/>
</dbReference>
<dbReference type="GO" id="GO:0004719">
    <property type="term" value="F:protein-L-isoaspartate (D-aspartate) O-methyltransferase activity"/>
    <property type="evidence" value="ECO:0007669"/>
    <property type="project" value="InterPro"/>
</dbReference>
<dbReference type="InterPro" id="IPR000682">
    <property type="entry name" value="PCMT"/>
</dbReference>
<gene>
    <name evidence="4" type="ORF">SEMRO_285_G108110.1</name>
</gene>
<evidence type="ECO:0000256" key="1">
    <source>
        <dbReference type="ARBA" id="ARBA00005369"/>
    </source>
</evidence>
<dbReference type="EMBL" id="CAICTM010000284">
    <property type="protein sequence ID" value="CAB9506930.1"/>
    <property type="molecule type" value="Genomic_DNA"/>
</dbReference>
<keyword evidence="2" id="KW-0175">Coiled coil</keyword>
<evidence type="ECO:0000313" key="4">
    <source>
        <dbReference type="EMBL" id="CAB9506930.1"/>
    </source>
</evidence>
<organism evidence="4 5">
    <name type="scientific">Seminavis robusta</name>
    <dbReference type="NCBI Taxonomy" id="568900"/>
    <lineage>
        <taxon>Eukaryota</taxon>
        <taxon>Sar</taxon>
        <taxon>Stramenopiles</taxon>
        <taxon>Ochrophyta</taxon>
        <taxon>Bacillariophyta</taxon>
        <taxon>Bacillariophyceae</taxon>
        <taxon>Bacillariophycidae</taxon>
        <taxon>Naviculales</taxon>
        <taxon>Naviculaceae</taxon>
        <taxon>Seminavis</taxon>
    </lineage>
</organism>
<protein>
    <submittedName>
        <fullName evidence="4">Protein-L-isoaspartate O-methyltransferase domain-containing protein</fullName>
    </submittedName>
</protein>
<name>A0A9N8DUH2_9STRA</name>
<evidence type="ECO:0000256" key="2">
    <source>
        <dbReference type="SAM" id="Coils"/>
    </source>
</evidence>
<feature type="compositionally biased region" description="Acidic residues" evidence="3">
    <location>
        <begin position="477"/>
        <end position="497"/>
    </location>
</feature>
<comment type="caution">
    <text evidence="4">The sequence shown here is derived from an EMBL/GenBank/DDBJ whole genome shotgun (WGS) entry which is preliminary data.</text>
</comment>
<dbReference type="PANTHER" id="PTHR11579:SF9">
    <property type="entry name" value="PROTEIN-L-ISOASPARTATE O-METHYLTRANSFERASE"/>
    <property type="match status" value="1"/>
</dbReference>
<dbReference type="AlphaFoldDB" id="A0A9N8DUH2"/>
<dbReference type="Pfam" id="PF01135">
    <property type="entry name" value="PCMT"/>
    <property type="match status" value="1"/>
</dbReference>
<feature type="coiled-coil region" evidence="2">
    <location>
        <begin position="335"/>
        <end position="362"/>
    </location>
</feature>
<feature type="region of interest" description="Disordered" evidence="3">
    <location>
        <begin position="433"/>
        <end position="509"/>
    </location>
</feature>
<dbReference type="GO" id="GO:0005737">
    <property type="term" value="C:cytoplasm"/>
    <property type="evidence" value="ECO:0007669"/>
    <property type="project" value="TreeGrafter"/>
</dbReference>
<feature type="compositionally biased region" description="Acidic residues" evidence="3">
    <location>
        <begin position="398"/>
        <end position="407"/>
    </location>
</feature>
<dbReference type="CDD" id="cd02440">
    <property type="entry name" value="AdoMet_MTases"/>
    <property type="match status" value="1"/>
</dbReference>
<dbReference type="Gene3D" id="3.40.50.150">
    <property type="entry name" value="Vaccinia Virus protein VP39"/>
    <property type="match status" value="1"/>
</dbReference>
<accession>A0A9N8DUH2</accession>
<keyword evidence="5" id="KW-1185">Reference proteome</keyword>
<dbReference type="Proteomes" id="UP001153069">
    <property type="component" value="Unassembled WGS sequence"/>
</dbReference>
<comment type="similarity">
    <text evidence="1">Belongs to the methyltransferase superfamily. L-isoaspartyl/D-aspartyl protein methyltransferase family.</text>
</comment>
<dbReference type="SUPFAM" id="SSF53335">
    <property type="entry name" value="S-adenosyl-L-methionine-dependent methyltransferases"/>
    <property type="match status" value="1"/>
</dbReference>
<dbReference type="OrthoDB" id="10257972at2759"/>
<reference evidence="4" key="1">
    <citation type="submission" date="2020-06" db="EMBL/GenBank/DDBJ databases">
        <authorList>
            <consortium name="Plant Systems Biology data submission"/>
        </authorList>
    </citation>
    <scope>NUCLEOTIDE SEQUENCE</scope>
    <source>
        <strain evidence="4">D6</strain>
    </source>
</reference>
<dbReference type="PANTHER" id="PTHR11579">
    <property type="entry name" value="PROTEIN-L-ISOASPARTATE O-METHYLTRANSFERASE"/>
    <property type="match status" value="1"/>
</dbReference>
<feature type="region of interest" description="Disordered" evidence="3">
    <location>
        <begin position="207"/>
        <end position="226"/>
    </location>
</feature>
<proteinExistence type="inferred from homology"/>
<sequence>MAWRSSGTTNDEMVDNLKRFGVISTPAVEEAFRQVDRAFFVPPNQRDLAHSDQPLREGNLHISAPHIYGSVLEALELTPQSSLSFLNVGSGTGYMSCIVASVLGCHSNNYGIEVFKDVVEHSKEATVRWKASIRKPVPHIEWVHGNALNINPDKGEAVVGFDRIYIGASVDKEDLPKIANLLRPGGILVGPVEDELMKVTRIGTRTGTRKNSIGSEMETDDPNPLPPSEFSLTVLSGVRFATLLANPNISTVLPSTVWNPSIHYQYPDSFRNSCREILLCSNAPRSQKPRPVPRDTSDNVAGLLPRVLWMEILSYTHRDWFESPESETEFLRRRLREEQESSQRAHNARMEAEARCQLAEEERDVYRVLARRYQLRLEAALRRNGRDNHHNNHSSASDIEEDEEEEGEARAMSGREQAVIFGLGAMLRSIQYESGGDDDEDEEEDDDDIDEDDEDEGSEPNEATGRASGGNVHMEEDGHEELNEEMDENDGDDDDDSGSVSYFPLGTHGMTAHSTSLIVRPQRRTVSITAEDL</sequence>